<dbReference type="OrthoDB" id="248779at2759"/>
<evidence type="ECO:0000313" key="8">
    <source>
        <dbReference type="Proteomes" id="UP000324585"/>
    </source>
</evidence>
<dbReference type="GO" id="GO:0005736">
    <property type="term" value="C:RNA polymerase I complex"/>
    <property type="evidence" value="ECO:0007669"/>
    <property type="project" value="TreeGrafter"/>
</dbReference>
<dbReference type="OMA" id="VRDRGYF"/>
<dbReference type="Gene3D" id="3.90.940.20">
    <property type="entry name" value="RPB5-like RNA polymerase subunit"/>
    <property type="match status" value="1"/>
</dbReference>
<dbReference type="AlphaFoldDB" id="A0A5J4YSN5"/>
<dbReference type="GO" id="GO:0006362">
    <property type="term" value="P:transcription elongation by RNA polymerase I"/>
    <property type="evidence" value="ECO:0007669"/>
    <property type="project" value="TreeGrafter"/>
</dbReference>
<evidence type="ECO:0000259" key="6">
    <source>
        <dbReference type="Pfam" id="PF03871"/>
    </source>
</evidence>
<dbReference type="InterPro" id="IPR014381">
    <property type="entry name" value="Arch_Rpo5/euc_Rpb5"/>
</dbReference>
<dbReference type="GO" id="GO:0042797">
    <property type="term" value="P:tRNA transcription by RNA polymerase III"/>
    <property type="evidence" value="ECO:0007669"/>
    <property type="project" value="TreeGrafter"/>
</dbReference>
<evidence type="ECO:0000256" key="4">
    <source>
        <dbReference type="ARBA" id="ARBA00025765"/>
    </source>
</evidence>
<dbReference type="Proteomes" id="UP000324585">
    <property type="component" value="Unassembled WGS sequence"/>
</dbReference>
<dbReference type="SUPFAM" id="SSF55287">
    <property type="entry name" value="RPB5-like RNA polymerase subunit"/>
    <property type="match status" value="1"/>
</dbReference>
<feature type="domain" description="RNA polymerase Rpb5 N-terminal" evidence="6">
    <location>
        <begin position="6"/>
        <end position="92"/>
    </location>
</feature>
<dbReference type="EMBL" id="VRMN01000006">
    <property type="protein sequence ID" value="KAA8493833.1"/>
    <property type="molecule type" value="Genomic_DNA"/>
</dbReference>
<keyword evidence="2" id="KW-0804">Transcription</keyword>
<keyword evidence="8" id="KW-1185">Reference proteome</keyword>
<comment type="similarity">
    <text evidence="4">Belongs to the archaeal Rpo5/eukaryotic RPB5 RNA polymerase subunit family.</text>
</comment>
<reference evidence="8" key="1">
    <citation type="journal article" date="2019" name="Nat. Commun.">
        <title>Expansion of phycobilisome linker gene families in mesophilic red algae.</title>
        <authorList>
            <person name="Lee J."/>
            <person name="Kim D."/>
            <person name="Bhattacharya D."/>
            <person name="Yoon H.S."/>
        </authorList>
    </citation>
    <scope>NUCLEOTIDE SEQUENCE [LARGE SCALE GENOMIC DNA]</scope>
    <source>
        <strain evidence="8">CCMP 1328</strain>
    </source>
</reference>
<dbReference type="Pfam" id="PF01191">
    <property type="entry name" value="RNA_pol_Rpb5_C"/>
    <property type="match status" value="1"/>
</dbReference>
<proteinExistence type="inferred from homology"/>
<feature type="domain" description="RNA polymerase subunit H/Rpb5 C-terminal" evidence="5">
    <location>
        <begin position="136"/>
        <end position="208"/>
    </location>
</feature>
<name>A0A5J4YSN5_PORPP</name>
<dbReference type="InterPro" id="IPR000783">
    <property type="entry name" value="RNA_pol_subH/Rpb5_C"/>
</dbReference>
<dbReference type="FunFam" id="3.40.1340.10:FF:000001">
    <property type="entry name" value="DNA-directed RNA polymerases I, II, and III subunit RPABC1"/>
    <property type="match status" value="1"/>
</dbReference>
<dbReference type="InterPro" id="IPR005571">
    <property type="entry name" value="RNA_pol_Rpb5_N"/>
</dbReference>
<keyword evidence="3" id="KW-0539">Nucleus</keyword>
<evidence type="ECO:0000259" key="5">
    <source>
        <dbReference type="Pfam" id="PF01191"/>
    </source>
</evidence>
<dbReference type="InterPro" id="IPR036710">
    <property type="entry name" value="RNA_pol_Rpb5_N_sf"/>
</dbReference>
<dbReference type="PANTHER" id="PTHR10535">
    <property type="entry name" value="DNA-DIRECTED RNA POLYMERASES I, II, AND III SUBUNIT RPABC1"/>
    <property type="match status" value="1"/>
</dbReference>
<organism evidence="7 8">
    <name type="scientific">Porphyridium purpureum</name>
    <name type="common">Red alga</name>
    <name type="synonym">Porphyridium cruentum</name>
    <dbReference type="NCBI Taxonomy" id="35688"/>
    <lineage>
        <taxon>Eukaryota</taxon>
        <taxon>Rhodophyta</taxon>
        <taxon>Bangiophyceae</taxon>
        <taxon>Porphyridiales</taxon>
        <taxon>Porphyridiaceae</taxon>
        <taxon>Porphyridium</taxon>
    </lineage>
</organism>
<dbReference type="GO" id="GO:0006366">
    <property type="term" value="P:transcription by RNA polymerase II"/>
    <property type="evidence" value="ECO:0007669"/>
    <property type="project" value="TreeGrafter"/>
</dbReference>
<comment type="caution">
    <text evidence="7">The sequence shown here is derived from an EMBL/GenBank/DDBJ whole genome shotgun (WGS) entry which is preliminary data.</text>
</comment>
<dbReference type="GO" id="GO:0005666">
    <property type="term" value="C:RNA polymerase III complex"/>
    <property type="evidence" value="ECO:0007669"/>
    <property type="project" value="TreeGrafter"/>
</dbReference>
<accession>A0A5J4YSN5</accession>
<gene>
    <name evidence="7" type="ORF">FVE85_4970</name>
</gene>
<dbReference type="GO" id="GO:0003677">
    <property type="term" value="F:DNA binding"/>
    <property type="evidence" value="ECO:0007669"/>
    <property type="project" value="InterPro"/>
</dbReference>
<dbReference type="SUPFAM" id="SSF53036">
    <property type="entry name" value="Eukaryotic RPB5 N-terminal domain"/>
    <property type="match status" value="1"/>
</dbReference>
<sequence>MGDLQEEIKRMFRVRRTVLEMLRDRGYLVLDNEDDLGMPYQTFYNNFRESNFQDQALEIIKWKRSDVNAKVHVFFPQDQKVGVKLVREVCERLELESIHHGIIVLLNSLTPSAKDAVSIMSSQYRLELFAQNELLVNITQHVLVPKHEVLTDDQKRALLEMYKLKESQLPRIQTRDPVARYYGMTVGQVVKVTRPSETAGRYVTYRLVV</sequence>
<comment type="subcellular location">
    <subcellularLocation>
        <location evidence="1">Nucleus</location>
    </subcellularLocation>
</comment>
<dbReference type="Pfam" id="PF03871">
    <property type="entry name" value="RNA_pol_Rpb5_N"/>
    <property type="match status" value="1"/>
</dbReference>
<dbReference type="NCBIfam" id="NF007129">
    <property type="entry name" value="PRK09570.1"/>
    <property type="match status" value="1"/>
</dbReference>
<dbReference type="FunFam" id="3.90.940.20:FF:000001">
    <property type="entry name" value="DNA-directed RNA polymerases I, II, and III subunit RPABC1"/>
    <property type="match status" value="1"/>
</dbReference>
<evidence type="ECO:0000256" key="1">
    <source>
        <dbReference type="ARBA" id="ARBA00004123"/>
    </source>
</evidence>
<dbReference type="InterPro" id="IPR035913">
    <property type="entry name" value="RPB5-like_sf"/>
</dbReference>
<dbReference type="GO" id="GO:0005665">
    <property type="term" value="C:RNA polymerase II, core complex"/>
    <property type="evidence" value="ECO:0007669"/>
    <property type="project" value="TreeGrafter"/>
</dbReference>
<dbReference type="PIRSF" id="PIRSF000747">
    <property type="entry name" value="RPB5"/>
    <property type="match status" value="1"/>
</dbReference>
<dbReference type="GO" id="GO:0003899">
    <property type="term" value="F:DNA-directed RNA polymerase activity"/>
    <property type="evidence" value="ECO:0007669"/>
    <property type="project" value="InterPro"/>
</dbReference>
<evidence type="ECO:0000256" key="3">
    <source>
        <dbReference type="ARBA" id="ARBA00023242"/>
    </source>
</evidence>
<dbReference type="HAMAP" id="MF_00025">
    <property type="entry name" value="RNApol_Rpo5_RPB5"/>
    <property type="match status" value="1"/>
</dbReference>
<dbReference type="PANTHER" id="PTHR10535:SF0">
    <property type="entry name" value="DNA-DIRECTED RNA POLYMERASES I, II, AND III SUBUNIT RPABC1"/>
    <property type="match status" value="1"/>
</dbReference>
<evidence type="ECO:0000256" key="2">
    <source>
        <dbReference type="ARBA" id="ARBA00023163"/>
    </source>
</evidence>
<evidence type="ECO:0000313" key="7">
    <source>
        <dbReference type="EMBL" id="KAA8493833.1"/>
    </source>
</evidence>
<protein>
    <submittedName>
        <fullName evidence="7">DNA-directed RNA polymerases II and IV subunit 5A</fullName>
    </submittedName>
</protein>
<keyword evidence="7" id="KW-0240">DNA-directed RNA polymerase</keyword>
<dbReference type="Gene3D" id="3.40.1340.10">
    <property type="entry name" value="RNA polymerase, Rpb5, N-terminal domain"/>
    <property type="match status" value="1"/>
</dbReference>